<evidence type="ECO:0000256" key="9">
    <source>
        <dbReference type="ARBA" id="ARBA00049360"/>
    </source>
</evidence>
<keyword evidence="7" id="KW-0304">Gas vesicle</keyword>
<dbReference type="Pfam" id="PF07728">
    <property type="entry name" value="AAA_5"/>
    <property type="match status" value="1"/>
</dbReference>
<dbReference type="GO" id="GO:0031411">
    <property type="term" value="C:gas vesicle"/>
    <property type="evidence" value="ECO:0007669"/>
    <property type="project" value="UniProtKB-SubCell"/>
</dbReference>
<dbReference type="PANTHER" id="PTHR42759">
    <property type="entry name" value="MOXR FAMILY PROTEIN"/>
    <property type="match status" value="1"/>
</dbReference>
<dbReference type="InterPro" id="IPR011704">
    <property type="entry name" value="ATPase_dyneun-rel_AAA"/>
</dbReference>
<dbReference type="AlphaFoldDB" id="A0A4U8Z6P1"/>
<geneLocation type="plasmid" evidence="12 13">
    <name>2</name>
</geneLocation>
<dbReference type="KEGG" id="mtun:MTUNDRAET4_0084.1"/>
<dbReference type="Proteomes" id="UP000294360">
    <property type="component" value="Plasmid 2"/>
</dbReference>
<protein>
    <submittedName>
        <fullName evidence="12">Gas vesicle protein GvpN</fullName>
    </submittedName>
</protein>
<feature type="compositionally biased region" description="Low complexity" evidence="10">
    <location>
        <begin position="329"/>
        <end position="340"/>
    </location>
</feature>
<dbReference type="GO" id="GO:0005737">
    <property type="term" value="C:cytoplasm"/>
    <property type="evidence" value="ECO:0007669"/>
    <property type="project" value="UniProtKB-SubCell"/>
</dbReference>
<evidence type="ECO:0000256" key="7">
    <source>
        <dbReference type="ARBA" id="ARBA00022987"/>
    </source>
</evidence>
<evidence type="ECO:0000256" key="5">
    <source>
        <dbReference type="ARBA" id="ARBA00022801"/>
    </source>
</evidence>
<organism evidence="12 13">
    <name type="scientific">Methylocella tundrae</name>
    <dbReference type="NCBI Taxonomy" id="227605"/>
    <lineage>
        <taxon>Bacteria</taxon>
        <taxon>Pseudomonadati</taxon>
        <taxon>Pseudomonadota</taxon>
        <taxon>Alphaproteobacteria</taxon>
        <taxon>Hyphomicrobiales</taxon>
        <taxon>Beijerinckiaceae</taxon>
        <taxon>Methylocella</taxon>
    </lineage>
</organism>
<evidence type="ECO:0000256" key="1">
    <source>
        <dbReference type="ARBA" id="ARBA00004496"/>
    </source>
</evidence>
<dbReference type="OrthoDB" id="9808317at2"/>
<feature type="domain" description="AAA+ ATPase" evidence="11">
    <location>
        <begin position="50"/>
        <end position="219"/>
    </location>
</feature>
<keyword evidence="4" id="KW-0547">Nucleotide-binding</keyword>
<evidence type="ECO:0000256" key="8">
    <source>
        <dbReference type="ARBA" id="ARBA00035108"/>
    </source>
</evidence>
<feature type="region of interest" description="Disordered" evidence="10">
    <location>
        <begin position="1"/>
        <end position="20"/>
    </location>
</feature>
<reference evidence="12 13" key="1">
    <citation type="submission" date="2019-03" db="EMBL/GenBank/DDBJ databases">
        <authorList>
            <person name="Kox A.R. M."/>
        </authorList>
    </citation>
    <scope>NUCLEOTIDE SEQUENCE [LARGE SCALE GENOMIC DNA]</scope>
    <source>
        <strain evidence="12">MTUNDRAET4 annotated genome</strain>
        <plasmid evidence="13">2</plasmid>
    </source>
</reference>
<proteinExistence type="inferred from homology"/>
<comment type="subcellular location">
    <subcellularLocation>
        <location evidence="1">Cytoplasm</location>
    </subcellularLocation>
    <subcellularLocation>
        <location evidence="8">Gas vesicle</location>
    </subcellularLocation>
</comment>
<keyword evidence="6" id="KW-0067">ATP-binding</keyword>
<evidence type="ECO:0000313" key="13">
    <source>
        <dbReference type="Proteomes" id="UP000294360"/>
    </source>
</evidence>
<keyword evidence="5" id="KW-0378">Hydrolase</keyword>
<name>A0A4U8Z6P1_METTU</name>
<dbReference type="PANTHER" id="PTHR42759:SF1">
    <property type="entry name" value="MAGNESIUM-CHELATASE SUBUNIT CHLD"/>
    <property type="match status" value="1"/>
</dbReference>
<evidence type="ECO:0000259" key="11">
    <source>
        <dbReference type="SMART" id="SM00382"/>
    </source>
</evidence>
<dbReference type="InterPro" id="IPR050764">
    <property type="entry name" value="CbbQ/NirQ/NorQ/GpvN"/>
</dbReference>
<dbReference type="SUPFAM" id="SSF52540">
    <property type="entry name" value="P-loop containing nucleoside triphosphate hydrolases"/>
    <property type="match status" value="1"/>
</dbReference>
<evidence type="ECO:0000256" key="2">
    <source>
        <dbReference type="ARBA" id="ARBA00009417"/>
    </source>
</evidence>
<comment type="catalytic activity">
    <reaction evidence="9">
        <text>ATP + H2O = ADP + phosphate + H(+)</text>
        <dbReference type="Rhea" id="RHEA:13065"/>
        <dbReference type="ChEBI" id="CHEBI:15377"/>
        <dbReference type="ChEBI" id="CHEBI:15378"/>
        <dbReference type="ChEBI" id="CHEBI:30616"/>
        <dbReference type="ChEBI" id="CHEBI:43474"/>
        <dbReference type="ChEBI" id="CHEBI:456216"/>
    </reaction>
</comment>
<accession>A0A4U8Z6P1</accession>
<gene>
    <name evidence="12" type="ORF">MTUNDRAET4_0084</name>
</gene>
<sequence>MSVVPFASHDAVDPDAGDQSDSIALAPSEAFVSSAAVQDITERAMAYLEAGYALHLSGPPGTGKTTLAFHVAAQLGRPAILIHGDHEFGSSDLIGRESGYRKSRLVDNYIPSVFKLEEEGRALWIDNRITTACRLGHSIIYDEFNRSKPEANNPFLSILSEGVLNIPGLHGRGEGYVKVHPCFRAIFTSNPAEYAGVYRAQDALLDRMITLELGHYDRETEIAITASKSGVDPQRAARVVDVVRACRVEGKDPHFPTLRATIAIARVLATRGGEASYRNPVFLWACRDILSHTTPNGKSDQAVSPDFIDLILRRSEGAEEGGKATMRSGGRAAARAKGGK</sequence>
<dbReference type="GO" id="GO:0005524">
    <property type="term" value="F:ATP binding"/>
    <property type="evidence" value="ECO:0007669"/>
    <property type="project" value="UniProtKB-KW"/>
</dbReference>
<evidence type="ECO:0000313" key="12">
    <source>
        <dbReference type="EMBL" id="VFU16402.1"/>
    </source>
</evidence>
<dbReference type="EMBL" id="LR536451">
    <property type="protein sequence ID" value="VFU16402.1"/>
    <property type="molecule type" value="Genomic_DNA"/>
</dbReference>
<dbReference type="InterPro" id="IPR003593">
    <property type="entry name" value="AAA+_ATPase"/>
</dbReference>
<dbReference type="GO" id="GO:0016887">
    <property type="term" value="F:ATP hydrolysis activity"/>
    <property type="evidence" value="ECO:0007669"/>
    <property type="project" value="InterPro"/>
</dbReference>
<keyword evidence="3" id="KW-0963">Cytoplasm</keyword>
<feature type="region of interest" description="Disordered" evidence="10">
    <location>
        <begin position="318"/>
        <end position="340"/>
    </location>
</feature>
<dbReference type="InterPro" id="IPR013462">
    <property type="entry name" value="Gas-vesicle_GvpN"/>
</dbReference>
<dbReference type="RefSeq" id="WP_134492833.1">
    <property type="nucleotide sequence ID" value="NZ_CP139088.1"/>
</dbReference>
<dbReference type="InterPro" id="IPR027417">
    <property type="entry name" value="P-loop_NTPase"/>
</dbReference>
<evidence type="ECO:0000256" key="4">
    <source>
        <dbReference type="ARBA" id="ARBA00022741"/>
    </source>
</evidence>
<comment type="similarity">
    <text evidence="2">Belongs to the CbbQ/NirQ/NorQ/GpvN family.</text>
</comment>
<evidence type="ECO:0000256" key="10">
    <source>
        <dbReference type="SAM" id="MobiDB-lite"/>
    </source>
</evidence>
<dbReference type="NCBIfam" id="TIGR02640">
    <property type="entry name" value="gas_vesic_GvpN"/>
    <property type="match status" value="1"/>
</dbReference>
<dbReference type="SMART" id="SM00382">
    <property type="entry name" value="AAA"/>
    <property type="match status" value="1"/>
</dbReference>
<dbReference type="GO" id="GO:0031412">
    <property type="term" value="P:gas vesicle organization"/>
    <property type="evidence" value="ECO:0007669"/>
    <property type="project" value="InterPro"/>
</dbReference>
<evidence type="ECO:0000256" key="6">
    <source>
        <dbReference type="ARBA" id="ARBA00022840"/>
    </source>
</evidence>
<dbReference type="Gene3D" id="3.40.50.300">
    <property type="entry name" value="P-loop containing nucleotide triphosphate hydrolases"/>
    <property type="match status" value="1"/>
</dbReference>
<evidence type="ECO:0000256" key="3">
    <source>
        <dbReference type="ARBA" id="ARBA00022490"/>
    </source>
</evidence>
<keyword evidence="12" id="KW-0614">Plasmid</keyword>